<evidence type="ECO:0000313" key="2">
    <source>
        <dbReference type="EMBL" id="QDT31067.1"/>
    </source>
</evidence>
<dbReference type="Proteomes" id="UP000315724">
    <property type="component" value="Chromosome"/>
</dbReference>
<organism evidence="2 3">
    <name type="scientific">Thalassoglobus polymorphus</name>
    <dbReference type="NCBI Taxonomy" id="2527994"/>
    <lineage>
        <taxon>Bacteria</taxon>
        <taxon>Pseudomonadati</taxon>
        <taxon>Planctomycetota</taxon>
        <taxon>Planctomycetia</taxon>
        <taxon>Planctomycetales</taxon>
        <taxon>Planctomycetaceae</taxon>
        <taxon>Thalassoglobus</taxon>
    </lineage>
</organism>
<dbReference type="OrthoDB" id="215178at2"/>
<gene>
    <name evidence="2" type="ORF">Mal48_02980</name>
</gene>
<reference evidence="2 3" key="1">
    <citation type="submission" date="2019-02" db="EMBL/GenBank/DDBJ databases">
        <title>Deep-cultivation of Planctomycetes and their phenomic and genomic characterization uncovers novel biology.</title>
        <authorList>
            <person name="Wiegand S."/>
            <person name="Jogler M."/>
            <person name="Boedeker C."/>
            <person name="Pinto D."/>
            <person name="Vollmers J."/>
            <person name="Rivas-Marin E."/>
            <person name="Kohn T."/>
            <person name="Peeters S.H."/>
            <person name="Heuer A."/>
            <person name="Rast P."/>
            <person name="Oberbeckmann S."/>
            <person name="Bunk B."/>
            <person name="Jeske O."/>
            <person name="Meyerdierks A."/>
            <person name="Storesund J.E."/>
            <person name="Kallscheuer N."/>
            <person name="Luecker S."/>
            <person name="Lage O.M."/>
            <person name="Pohl T."/>
            <person name="Merkel B.J."/>
            <person name="Hornburger P."/>
            <person name="Mueller R.-W."/>
            <person name="Bruemmer F."/>
            <person name="Labrenz M."/>
            <person name="Spormann A.M."/>
            <person name="Op den Camp H."/>
            <person name="Overmann J."/>
            <person name="Amann R."/>
            <person name="Jetten M.S.M."/>
            <person name="Mascher T."/>
            <person name="Medema M.H."/>
            <person name="Devos D.P."/>
            <person name="Kaster A.-K."/>
            <person name="Ovreas L."/>
            <person name="Rohde M."/>
            <person name="Galperin M.Y."/>
            <person name="Jogler C."/>
        </authorList>
    </citation>
    <scope>NUCLEOTIDE SEQUENCE [LARGE SCALE GENOMIC DNA]</scope>
    <source>
        <strain evidence="2 3">Mal48</strain>
    </source>
</reference>
<name>A0A517QHM9_9PLAN</name>
<proteinExistence type="predicted"/>
<protein>
    <submittedName>
        <fullName evidence="2">Uncharacterized protein</fullName>
    </submittedName>
</protein>
<accession>A0A517QHM9</accession>
<dbReference type="EMBL" id="CP036267">
    <property type="protein sequence ID" value="QDT31067.1"/>
    <property type="molecule type" value="Genomic_DNA"/>
</dbReference>
<evidence type="ECO:0000256" key="1">
    <source>
        <dbReference type="SAM" id="Coils"/>
    </source>
</evidence>
<dbReference type="RefSeq" id="WP_145195374.1">
    <property type="nucleotide sequence ID" value="NZ_CP036267.1"/>
</dbReference>
<sequence length="152" mass="16983">MTTPQFDVAAAHRWFAIECNNGSWDLVEAESRTETQIEEMLHLAHAARFHWQHAGTELNLLKADLLLATAYCIAKRPENGLVYASHARAHLNSIKDANPFDHACLAGASALAHQLAGQEQQAAQARNEFKQRLEEIDDSSEKELLLQLYPVP</sequence>
<dbReference type="AlphaFoldDB" id="A0A517QHM9"/>
<dbReference type="KEGG" id="tpol:Mal48_02980"/>
<feature type="coiled-coil region" evidence="1">
    <location>
        <begin position="108"/>
        <end position="142"/>
    </location>
</feature>
<evidence type="ECO:0000313" key="3">
    <source>
        <dbReference type="Proteomes" id="UP000315724"/>
    </source>
</evidence>
<keyword evidence="1" id="KW-0175">Coiled coil</keyword>
<keyword evidence="3" id="KW-1185">Reference proteome</keyword>